<dbReference type="RefSeq" id="WP_330161248.1">
    <property type="nucleotide sequence ID" value="NZ_BAAAJA010000009.1"/>
</dbReference>
<keyword evidence="1" id="KW-0812">Transmembrane</keyword>
<feature type="transmembrane region" description="Helical" evidence="1">
    <location>
        <begin position="20"/>
        <end position="39"/>
    </location>
</feature>
<protein>
    <submittedName>
        <fullName evidence="2">Uncharacterized protein</fullName>
    </submittedName>
</protein>
<proteinExistence type="predicted"/>
<organism evidence="2 3">
    <name type="scientific">Nocardiopsis tropica</name>
    <dbReference type="NCBI Taxonomy" id="109330"/>
    <lineage>
        <taxon>Bacteria</taxon>
        <taxon>Bacillati</taxon>
        <taxon>Actinomycetota</taxon>
        <taxon>Actinomycetes</taxon>
        <taxon>Streptosporangiales</taxon>
        <taxon>Nocardiopsidaceae</taxon>
        <taxon>Nocardiopsis</taxon>
    </lineage>
</organism>
<keyword evidence="1" id="KW-1133">Transmembrane helix</keyword>
<comment type="caution">
    <text evidence="2">The sequence shown here is derived from an EMBL/GenBank/DDBJ whole genome shotgun (WGS) entry which is preliminary data.</text>
</comment>
<name>A0ABU7KYK7_9ACTN</name>
<sequence>MSNLLEIWGDTVDSRHTLGAIALGVGIATPLYLVADLFFSRGSGDDSLSGSYALLVGLAGCVIAGFVGARLFAPKRVVTEQQSSREGRAEAMDAIEAEYGPLGDPDELPGPVQDEIRALGLYEDLRAQHERRGGTVAE</sequence>
<feature type="transmembrane region" description="Helical" evidence="1">
    <location>
        <begin position="51"/>
        <end position="73"/>
    </location>
</feature>
<dbReference type="EMBL" id="JAUUCC010000109">
    <property type="protein sequence ID" value="MEE2054398.1"/>
    <property type="molecule type" value="Genomic_DNA"/>
</dbReference>
<reference evidence="2 3" key="1">
    <citation type="submission" date="2023-07" db="EMBL/GenBank/DDBJ databases">
        <authorList>
            <person name="Girao M."/>
            <person name="Carvalho M.F."/>
        </authorList>
    </citation>
    <scope>NUCLEOTIDE SEQUENCE [LARGE SCALE GENOMIC DNA]</scope>
    <source>
        <strain evidence="2 3">66/93</strain>
    </source>
</reference>
<evidence type="ECO:0000256" key="1">
    <source>
        <dbReference type="SAM" id="Phobius"/>
    </source>
</evidence>
<accession>A0ABU7KYK7</accession>
<dbReference type="Proteomes" id="UP001348641">
    <property type="component" value="Unassembled WGS sequence"/>
</dbReference>
<keyword evidence="1" id="KW-0472">Membrane</keyword>
<gene>
    <name evidence="2" type="ORF">Q8A49_28255</name>
</gene>
<evidence type="ECO:0000313" key="3">
    <source>
        <dbReference type="Proteomes" id="UP001348641"/>
    </source>
</evidence>
<evidence type="ECO:0000313" key="2">
    <source>
        <dbReference type="EMBL" id="MEE2054398.1"/>
    </source>
</evidence>